<evidence type="ECO:0000256" key="1">
    <source>
        <dbReference type="ARBA" id="ARBA00009817"/>
    </source>
</evidence>
<name>A0A9K3CWZ3_9EUKA</name>
<dbReference type="EMBL" id="BDIP01001640">
    <property type="protein sequence ID" value="GIQ84828.1"/>
    <property type="molecule type" value="Genomic_DNA"/>
</dbReference>
<reference evidence="4" key="1">
    <citation type="submission" date="2016-10" db="EMBL/GenBank/DDBJ databases">
        <authorList>
            <person name="Tanifuji G."/>
            <person name="Kume K."/>
            <person name="Nakayama T."/>
            <person name="Takabayashi S."/>
            <person name="Hashimoto T."/>
        </authorList>
    </citation>
    <scope>NUCLEOTIDE SEQUENCE</scope>
    <source>
        <strain evidence="4">NY0173</strain>
    </source>
</reference>
<gene>
    <name evidence="2" type="ORF">KIPB_000077</name>
    <name evidence="3" type="ORF">KIPB_003708</name>
    <name evidence="4" type="ORF">KIPB_006398</name>
</gene>
<comment type="caution">
    <text evidence="4">The sequence shown here is derived from an EMBL/GenBank/DDBJ whole genome shotgun (WGS) entry which is preliminary data.</text>
</comment>
<dbReference type="SUPFAM" id="SSF55136">
    <property type="entry name" value="Probable bacterial effector-binding domain"/>
    <property type="match status" value="1"/>
</dbReference>
<dbReference type="Proteomes" id="UP000265618">
    <property type="component" value="Unassembled WGS sequence"/>
</dbReference>
<evidence type="ECO:0000313" key="3">
    <source>
        <dbReference type="EMBL" id="GIQ82548.1"/>
    </source>
</evidence>
<dbReference type="EMBL" id="BDIP01000734">
    <property type="protein sequence ID" value="GIQ82548.1"/>
    <property type="molecule type" value="Genomic_DNA"/>
</dbReference>
<dbReference type="PANTHER" id="PTHR11220">
    <property type="entry name" value="HEME-BINDING PROTEIN-RELATED"/>
    <property type="match status" value="1"/>
</dbReference>
<accession>A0A9K3CWZ3</accession>
<dbReference type="InterPro" id="IPR006917">
    <property type="entry name" value="SOUL_heme-bd"/>
</dbReference>
<dbReference type="AlphaFoldDB" id="A0A9K3CWZ3"/>
<evidence type="ECO:0000313" key="5">
    <source>
        <dbReference type="Proteomes" id="UP000265618"/>
    </source>
</evidence>
<dbReference type="Pfam" id="PF04832">
    <property type="entry name" value="SOUL"/>
    <property type="match status" value="2"/>
</dbReference>
<sequence>MVKETVYQVKSKKKGYEIRHYPPHVIARVTVDADFEGVGNKGFRTLFNYISGANTGSTRIPMTTPVNMSESKPKGKHIAMTAPVNMSRGTGAGTFNLDFAIPSKYTLETVPKPTDSRVKLILEPECDMAALRYKGGWGQSNYAKHEQRLMEALERDHVNTLGEPIYARYTCWP</sequence>
<keyword evidence="5" id="KW-1185">Reference proteome</keyword>
<organism evidence="4 5">
    <name type="scientific">Kipferlia bialata</name>
    <dbReference type="NCBI Taxonomy" id="797122"/>
    <lineage>
        <taxon>Eukaryota</taxon>
        <taxon>Metamonada</taxon>
        <taxon>Carpediemonas-like organisms</taxon>
        <taxon>Kipferlia</taxon>
    </lineage>
</organism>
<evidence type="ECO:0000313" key="4">
    <source>
        <dbReference type="EMBL" id="GIQ84828.1"/>
    </source>
</evidence>
<dbReference type="EMBL" id="BDIP01000006">
    <property type="protein sequence ID" value="GIQ79432.1"/>
    <property type="molecule type" value="Genomic_DNA"/>
</dbReference>
<dbReference type="Gene3D" id="3.20.80.10">
    <property type="entry name" value="Regulatory factor, effector binding domain"/>
    <property type="match status" value="1"/>
</dbReference>
<proteinExistence type="inferred from homology"/>
<dbReference type="InterPro" id="IPR011256">
    <property type="entry name" value="Reg_factor_effector_dom_sf"/>
</dbReference>
<evidence type="ECO:0000313" key="2">
    <source>
        <dbReference type="EMBL" id="GIQ79432.1"/>
    </source>
</evidence>
<protein>
    <submittedName>
        <fullName evidence="4">SOUL haem-binding protein</fullName>
    </submittedName>
</protein>
<dbReference type="PANTHER" id="PTHR11220:SF58">
    <property type="entry name" value="SOUL HEME-BINDING FAMILY PROTEIN"/>
    <property type="match status" value="1"/>
</dbReference>
<dbReference type="OrthoDB" id="6424451at2759"/>
<comment type="similarity">
    <text evidence="1">Belongs to the HEBP family.</text>
</comment>
<reference evidence="4 5" key="2">
    <citation type="journal article" date="2018" name="PLoS ONE">
        <title>The draft genome of Kipferlia bialata reveals reductive genome evolution in fornicate parasites.</title>
        <authorList>
            <person name="Tanifuji G."/>
            <person name="Takabayashi S."/>
            <person name="Kume K."/>
            <person name="Takagi M."/>
            <person name="Nakayama T."/>
            <person name="Kamikawa R."/>
            <person name="Inagaki Y."/>
            <person name="Hashimoto T."/>
        </authorList>
    </citation>
    <scope>NUCLEOTIDE SEQUENCE [LARGE SCALE GENOMIC DNA]</scope>
    <source>
        <strain evidence="4">NY0173</strain>
    </source>
</reference>